<feature type="domain" description="DNA/RNA non-specific endonuclease/pyrophosphatase/phosphodiesterase" evidence="3">
    <location>
        <begin position="5"/>
        <end position="193"/>
    </location>
</feature>
<dbReference type="Proteomes" id="UP000694621">
    <property type="component" value="Unplaced"/>
</dbReference>
<evidence type="ECO:0000259" key="3">
    <source>
        <dbReference type="SMART" id="SM00892"/>
    </source>
</evidence>
<evidence type="ECO:0008006" key="6">
    <source>
        <dbReference type="Google" id="ProtNLM"/>
    </source>
</evidence>
<dbReference type="SUPFAM" id="SSF54060">
    <property type="entry name" value="His-Me finger endonucleases"/>
    <property type="match status" value="1"/>
</dbReference>
<dbReference type="Gene3D" id="3.40.570.10">
    <property type="entry name" value="Extracellular Endonuclease, subunit A"/>
    <property type="match status" value="1"/>
</dbReference>
<dbReference type="GO" id="GO:0046872">
    <property type="term" value="F:metal ion binding"/>
    <property type="evidence" value="ECO:0007669"/>
    <property type="project" value="InterPro"/>
</dbReference>
<reference evidence="4" key="1">
    <citation type="submission" date="2025-08" db="UniProtKB">
        <authorList>
            <consortium name="Ensembl"/>
        </authorList>
    </citation>
    <scope>IDENTIFICATION</scope>
</reference>
<dbReference type="PANTHER" id="PTHR21472:SF26">
    <property type="entry name" value="ENDONUCLEASE DOMAIN CONTAINING 1"/>
    <property type="match status" value="1"/>
</dbReference>
<dbReference type="InterPro" id="IPR044929">
    <property type="entry name" value="DNA/RNA_non-sp_Endonuclease_sf"/>
</dbReference>
<dbReference type="Pfam" id="PF01223">
    <property type="entry name" value="Endonuclease_NS"/>
    <property type="match status" value="1"/>
</dbReference>
<evidence type="ECO:0000259" key="2">
    <source>
        <dbReference type="SMART" id="SM00477"/>
    </source>
</evidence>
<protein>
    <recommendedName>
        <fullName evidence="6">DNA/RNA non-specific endonuclease domain-containing protein</fullName>
    </recommendedName>
</protein>
<evidence type="ECO:0000256" key="1">
    <source>
        <dbReference type="SAM" id="MobiDB-lite"/>
    </source>
</evidence>
<dbReference type="AlphaFoldDB" id="A0A8B9GV49"/>
<dbReference type="GO" id="GO:0016787">
    <property type="term" value="F:hydrolase activity"/>
    <property type="evidence" value="ECO:0007669"/>
    <property type="project" value="InterPro"/>
</dbReference>
<feature type="domain" description="ENPP1-3/EXOG-like endonuclease/phosphodiesterase" evidence="2">
    <location>
        <begin position="11"/>
        <end position="184"/>
    </location>
</feature>
<name>A0A8B9GV49_ASTMX</name>
<accession>A0A8B9GV49</accession>
<dbReference type="SMART" id="SM00892">
    <property type="entry name" value="Endonuclease_NS"/>
    <property type="match status" value="1"/>
</dbReference>
<feature type="region of interest" description="Disordered" evidence="1">
    <location>
        <begin position="1"/>
        <end position="27"/>
    </location>
</feature>
<dbReference type="OrthoDB" id="69221at2759"/>
<dbReference type="InterPro" id="IPR001604">
    <property type="entry name" value="Endo_G_ENPP1-like_dom"/>
</dbReference>
<dbReference type="GO" id="GO:0003676">
    <property type="term" value="F:nucleic acid binding"/>
    <property type="evidence" value="ECO:0007669"/>
    <property type="project" value="InterPro"/>
</dbReference>
<dbReference type="InterPro" id="IPR039015">
    <property type="entry name" value="ENDOD1"/>
</dbReference>
<proteinExistence type="predicted"/>
<evidence type="ECO:0000313" key="4">
    <source>
        <dbReference type="Ensembl" id="ENSAMXP00005002657.1"/>
    </source>
</evidence>
<dbReference type="InterPro" id="IPR020821">
    <property type="entry name" value="ENPP1-3/EXOG-like_nuc-like"/>
</dbReference>
<sequence>MIEPQLDEPRTNNNREMRGETREEEQQFRNQALNRDYSSSGYTRGHVFAKSYAFGNQQKESTFTLTNAAPQTEKSNEEWAEQVEKPMLKEIKGNCDNNSFVYIVTGVVPGKTWLPIERGEGTIVQRVNIPRHFWTAYSCKSKKKNNINVSKAYFSQQITQTPNGETEFKVKSMTVDTLNEKLETRYYKTPFPFRVFG</sequence>
<evidence type="ECO:0000313" key="5">
    <source>
        <dbReference type="Proteomes" id="UP000694621"/>
    </source>
</evidence>
<dbReference type="InterPro" id="IPR044925">
    <property type="entry name" value="His-Me_finger_sf"/>
</dbReference>
<dbReference type="SMART" id="SM00477">
    <property type="entry name" value="NUC"/>
    <property type="match status" value="1"/>
</dbReference>
<dbReference type="Ensembl" id="ENSAMXT00005002993.1">
    <property type="protein sequence ID" value="ENSAMXP00005002657.1"/>
    <property type="gene ID" value="ENSAMXG00005001563.1"/>
</dbReference>
<dbReference type="PANTHER" id="PTHR21472">
    <property type="entry name" value="ENDONUCLEASE DOMAIN-CONTAINING 1 PROTEIN ENDOD1"/>
    <property type="match status" value="1"/>
</dbReference>
<organism evidence="4 5">
    <name type="scientific">Astyanax mexicanus</name>
    <name type="common">Blind cave fish</name>
    <name type="synonym">Astyanax fasciatus mexicanus</name>
    <dbReference type="NCBI Taxonomy" id="7994"/>
    <lineage>
        <taxon>Eukaryota</taxon>
        <taxon>Metazoa</taxon>
        <taxon>Chordata</taxon>
        <taxon>Craniata</taxon>
        <taxon>Vertebrata</taxon>
        <taxon>Euteleostomi</taxon>
        <taxon>Actinopterygii</taxon>
        <taxon>Neopterygii</taxon>
        <taxon>Teleostei</taxon>
        <taxon>Ostariophysi</taxon>
        <taxon>Characiformes</taxon>
        <taxon>Characoidei</taxon>
        <taxon>Acestrorhamphidae</taxon>
        <taxon>Acestrorhamphinae</taxon>
        <taxon>Astyanax</taxon>
    </lineage>
</organism>
<feature type="compositionally biased region" description="Basic and acidic residues" evidence="1">
    <location>
        <begin position="7"/>
        <end position="27"/>
    </location>
</feature>